<dbReference type="EMBL" id="JH002253">
    <property type="protein sequence ID" value="EGW11493.1"/>
    <property type="molecule type" value="Genomic_DNA"/>
</dbReference>
<organism evidence="1 2">
    <name type="scientific">Cricetulus griseus</name>
    <name type="common">Chinese hamster</name>
    <name type="synonym">Cricetulus barabensis griseus</name>
    <dbReference type="NCBI Taxonomy" id="10029"/>
    <lineage>
        <taxon>Eukaryota</taxon>
        <taxon>Metazoa</taxon>
        <taxon>Chordata</taxon>
        <taxon>Craniata</taxon>
        <taxon>Vertebrata</taxon>
        <taxon>Euteleostomi</taxon>
        <taxon>Mammalia</taxon>
        <taxon>Eutheria</taxon>
        <taxon>Euarchontoglires</taxon>
        <taxon>Glires</taxon>
        <taxon>Rodentia</taxon>
        <taxon>Myomorpha</taxon>
        <taxon>Muroidea</taxon>
        <taxon>Cricetidae</taxon>
        <taxon>Cricetinae</taxon>
        <taxon>Cricetulus</taxon>
    </lineage>
</organism>
<name>G3IER7_CRIGR</name>
<dbReference type="AlphaFoldDB" id="G3IER7"/>
<gene>
    <name evidence="1" type="ORF">I79_022219</name>
</gene>
<accession>G3IER7</accession>
<reference evidence="2" key="1">
    <citation type="journal article" date="2011" name="Nat. Biotechnol.">
        <title>The genomic sequence of the Chinese hamster ovary (CHO)-K1 cell line.</title>
        <authorList>
            <person name="Xu X."/>
            <person name="Nagarajan H."/>
            <person name="Lewis N.E."/>
            <person name="Pan S."/>
            <person name="Cai Z."/>
            <person name="Liu X."/>
            <person name="Chen W."/>
            <person name="Xie M."/>
            <person name="Wang W."/>
            <person name="Hammond S."/>
            <person name="Andersen M.R."/>
            <person name="Neff N."/>
            <person name="Passarelli B."/>
            <person name="Koh W."/>
            <person name="Fan H.C."/>
            <person name="Wang J."/>
            <person name="Gui Y."/>
            <person name="Lee K.H."/>
            <person name="Betenbaugh M.J."/>
            <person name="Quake S.R."/>
            <person name="Famili I."/>
            <person name="Palsson B.O."/>
            <person name="Wang J."/>
        </authorList>
    </citation>
    <scope>NUCLEOTIDE SEQUENCE [LARGE SCALE GENOMIC DNA]</scope>
    <source>
        <strain evidence="2">CHO K1 cell line</strain>
    </source>
</reference>
<protein>
    <submittedName>
        <fullName evidence="1">Uncharacterized protein</fullName>
    </submittedName>
</protein>
<dbReference type="Proteomes" id="UP000001075">
    <property type="component" value="Unassembled WGS sequence"/>
</dbReference>
<evidence type="ECO:0000313" key="1">
    <source>
        <dbReference type="EMBL" id="EGW11493.1"/>
    </source>
</evidence>
<sequence length="58" mass="6651">MCNSEDACLRKHSTDLSDMPVTPLLTFVKEERFAAVKELLQTWCHPQVLIKNPLLLLL</sequence>
<evidence type="ECO:0000313" key="2">
    <source>
        <dbReference type="Proteomes" id="UP000001075"/>
    </source>
</evidence>
<proteinExistence type="predicted"/>
<dbReference type="InParanoid" id="G3IER7"/>